<accession>A0ABM8X4N6</accession>
<organism evidence="2 3">
    <name type="scientific">Cupriavidus pampae</name>
    <dbReference type="NCBI Taxonomy" id="659251"/>
    <lineage>
        <taxon>Bacteria</taxon>
        <taxon>Pseudomonadati</taxon>
        <taxon>Pseudomonadota</taxon>
        <taxon>Betaproteobacteria</taxon>
        <taxon>Burkholderiales</taxon>
        <taxon>Burkholderiaceae</taxon>
        <taxon>Cupriavidus</taxon>
    </lineage>
</organism>
<reference evidence="2 3" key="1">
    <citation type="submission" date="2021-08" db="EMBL/GenBank/DDBJ databases">
        <authorList>
            <person name="Peeters C."/>
        </authorList>
    </citation>
    <scope>NUCLEOTIDE SEQUENCE [LARGE SCALE GENOMIC DNA]</scope>
    <source>
        <strain evidence="2 3">LMG 32289</strain>
    </source>
</reference>
<dbReference type="Proteomes" id="UP000706525">
    <property type="component" value="Unassembled WGS sequence"/>
</dbReference>
<feature type="region of interest" description="Disordered" evidence="1">
    <location>
        <begin position="159"/>
        <end position="184"/>
    </location>
</feature>
<protein>
    <submittedName>
        <fullName evidence="2">Uncharacterized protein</fullName>
    </submittedName>
</protein>
<dbReference type="EMBL" id="CAJZAG010000006">
    <property type="protein sequence ID" value="CAG9174850.1"/>
    <property type="molecule type" value="Genomic_DNA"/>
</dbReference>
<evidence type="ECO:0000313" key="2">
    <source>
        <dbReference type="EMBL" id="CAG9174850.1"/>
    </source>
</evidence>
<comment type="caution">
    <text evidence="2">The sequence shown here is derived from an EMBL/GenBank/DDBJ whole genome shotgun (WGS) entry which is preliminary data.</text>
</comment>
<name>A0ABM8X4N6_9BURK</name>
<sequence length="184" mass="20356">MKARNSGPFLLDEANGDMPLFEGIEDEIRAHLRCIAEGIRLKPILIGRLTEDQHDAINMARQSHGLPGLEQPEIVFLGRHLHQSRIVRDGYTIEDVVSQIRSALDRSAVVQSSSKMTTVRSIIVRVDAYGVGVRDVAVLELTARKPRAELYSVIPKGDISPARQTEASQDGRKKERPLESGLGI</sequence>
<gene>
    <name evidence="2" type="ORF">LMG32289_03162</name>
</gene>
<feature type="compositionally biased region" description="Basic and acidic residues" evidence="1">
    <location>
        <begin position="169"/>
        <end position="178"/>
    </location>
</feature>
<evidence type="ECO:0000256" key="1">
    <source>
        <dbReference type="SAM" id="MobiDB-lite"/>
    </source>
</evidence>
<proteinExistence type="predicted"/>
<keyword evidence="3" id="KW-1185">Reference proteome</keyword>
<evidence type="ECO:0000313" key="3">
    <source>
        <dbReference type="Proteomes" id="UP000706525"/>
    </source>
</evidence>
<dbReference type="RefSeq" id="WP_223989835.1">
    <property type="nucleotide sequence ID" value="NZ_CAJZAG010000006.1"/>
</dbReference>